<name>A0A8G2A262_RAOPL</name>
<protein>
    <submittedName>
        <fullName evidence="2">Uncharacterized protein</fullName>
    </submittedName>
</protein>
<evidence type="ECO:0000313" key="2">
    <source>
        <dbReference type="EMBL" id="SAQ12821.1"/>
    </source>
</evidence>
<proteinExistence type="predicted"/>
<organism evidence="2 3">
    <name type="scientific">Raoultella planticola</name>
    <name type="common">Klebsiella planticola</name>
    <dbReference type="NCBI Taxonomy" id="575"/>
    <lineage>
        <taxon>Bacteria</taxon>
        <taxon>Pseudomonadati</taxon>
        <taxon>Pseudomonadota</taxon>
        <taxon>Gammaproteobacteria</taxon>
        <taxon>Enterobacterales</taxon>
        <taxon>Enterobacteriaceae</taxon>
        <taxon>Klebsiella/Raoultella group</taxon>
        <taxon>Raoultella</taxon>
    </lineage>
</organism>
<dbReference type="Proteomes" id="UP000078124">
    <property type="component" value="Unassembled WGS sequence"/>
</dbReference>
<evidence type="ECO:0000313" key="3">
    <source>
        <dbReference type="Proteomes" id="UP000078124"/>
    </source>
</evidence>
<accession>A0A8G2A262</accession>
<gene>
    <name evidence="2" type="ORF">SAMEA2273876_05289</name>
</gene>
<evidence type="ECO:0000256" key="1">
    <source>
        <dbReference type="SAM" id="MobiDB-lite"/>
    </source>
</evidence>
<dbReference type="EMBL" id="FLAC01000036">
    <property type="protein sequence ID" value="SAQ12821.1"/>
    <property type="molecule type" value="Genomic_DNA"/>
</dbReference>
<dbReference type="RefSeq" id="WP_148721008.1">
    <property type="nucleotide sequence ID" value="NZ_FLAC01000036.1"/>
</dbReference>
<comment type="caution">
    <text evidence="2">The sequence shown here is derived from an EMBL/GenBank/DDBJ whole genome shotgun (WGS) entry which is preliminary data.</text>
</comment>
<sequence length="268" mass="26875">MRKVGSTTDTADANGEYTNGNVANGVLPTIINAEMLNTFQREMVNVVEGLGYALNPDDDSQILKAIEDVTTGRLIDIKVFYDSGTYTKSEGTKSLVVEIIAGGGGSKSITADSSSTGGSQPGCSGQYNKSRFDAKDVPSSVSVTIGSGGTPGNAGAQSSFGSLVSVAGGSAGANGMASAGAFISGNAYRYTGLVNTSEGVVLASSGGEAQTPQVMQVSAGTATGFIAYLSQFPGGQFGRGADGRYAGAGTTVNGLAGNKGICIVYEFS</sequence>
<feature type="region of interest" description="Disordered" evidence="1">
    <location>
        <begin position="108"/>
        <end position="129"/>
    </location>
</feature>
<dbReference type="AlphaFoldDB" id="A0A8G2A262"/>
<reference evidence="2 3" key="1">
    <citation type="submission" date="2016-05" db="EMBL/GenBank/DDBJ databases">
        <authorList>
            <consortium name="Pathogen Informatics"/>
        </authorList>
    </citation>
    <scope>NUCLEOTIDE SEQUENCE [LARGE SCALE GENOMIC DNA]</scope>
    <source>
        <strain evidence="2 3">2880STDY5682802</strain>
    </source>
</reference>